<feature type="transmembrane region" description="Helical" evidence="1">
    <location>
        <begin position="32"/>
        <end position="55"/>
    </location>
</feature>
<dbReference type="Proteomes" id="UP000012159">
    <property type="component" value="Unassembled WGS sequence"/>
</dbReference>
<dbReference type="AlphaFoldDB" id="M6WSA3"/>
<evidence type="ECO:0000256" key="1">
    <source>
        <dbReference type="SAM" id="Phobius"/>
    </source>
</evidence>
<sequence>MSNWLFCFFVFIPVTVLRIVQSAPLFEKKSPFKLFLNLTFFLRVNIIIFCFSIVFP</sequence>
<reference evidence="2 3" key="1">
    <citation type="submission" date="2013-01" db="EMBL/GenBank/DDBJ databases">
        <authorList>
            <person name="Harkins D.M."/>
            <person name="Durkin A.S."/>
            <person name="Brinkac L.M."/>
            <person name="Haft D.H."/>
            <person name="Selengut J.D."/>
            <person name="Sanka R."/>
            <person name="DePew J."/>
            <person name="Purushe J."/>
            <person name="Picardeau M."/>
            <person name="Werts C."/>
            <person name="Goarant C."/>
            <person name="Vinetz J.M."/>
            <person name="Sutton G.G."/>
            <person name="Nierman W.C."/>
            <person name="Fouts D.E."/>
        </authorList>
    </citation>
    <scope>NUCLEOTIDE SEQUENCE [LARGE SCALE GENOMIC DNA]</scope>
    <source>
        <strain evidence="2 3">200901868</strain>
    </source>
</reference>
<name>M6WSA3_LEPBO</name>
<comment type="caution">
    <text evidence="2">The sequence shown here is derived from an EMBL/GenBank/DDBJ whole genome shotgun (WGS) entry which is preliminary data.</text>
</comment>
<evidence type="ECO:0000313" key="2">
    <source>
        <dbReference type="EMBL" id="EMO64643.1"/>
    </source>
</evidence>
<evidence type="ECO:0000313" key="3">
    <source>
        <dbReference type="Proteomes" id="UP000012159"/>
    </source>
</evidence>
<keyword evidence="1" id="KW-0472">Membrane</keyword>
<accession>M6WSA3</accession>
<dbReference type="EMBL" id="AKWF02000023">
    <property type="protein sequence ID" value="EMO64643.1"/>
    <property type="molecule type" value="Genomic_DNA"/>
</dbReference>
<proteinExistence type="predicted"/>
<keyword evidence="1" id="KW-1133">Transmembrane helix</keyword>
<gene>
    <name evidence="2" type="ORF">LEP1GSC133_2955</name>
</gene>
<protein>
    <submittedName>
        <fullName evidence="2">Uncharacterized protein</fullName>
    </submittedName>
</protein>
<keyword evidence="1" id="KW-0812">Transmembrane</keyword>
<organism evidence="2 3">
    <name type="scientific">Leptospira borgpetersenii serovar Pomona str. 200901868</name>
    <dbReference type="NCBI Taxonomy" id="1192866"/>
    <lineage>
        <taxon>Bacteria</taxon>
        <taxon>Pseudomonadati</taxon>
        <taxon>Spirochaetota</taxon>
        <taxon>Spirochaetia</taxon>
        <taxon>Leptospirales</taxon>
        <taxon>Leptospiraceae</taxon>
        <taxon>Leptospira</taxon>
    </lineage>
</organism>